<comment type="caution">
    <text evidence="1">The sequence shown here is derived from an EMBL/GenBank/DDBJ whole genome shotgun (WGS) entry which is preliminary data.</text>
</comment>
<name>K1UGL3_9ZZZZ</name>
<dbReference type="Gene3D" id="3.20.20.80">
    <property type="entry name" value="Glycosidases"/>
    <property type="match status" value="1"/>
</dbReference>
<sequence length="25" mass="2810">MVEPVVTLLHFTSPKWLIAKGGWEA</sequence>
<accession>K1UGL3</accession>
<reference evidence="1" key="1">
    <citation type="journal article" date="2013" name="Environ. Microbiol.">
        <title>Microbiota from the distal guts of lean and obese adolescents exhibit partial functional redundancy besides clear differences in community structure.</title>
        <authorList>
            <person name="Ferrer M."/>
            <person name="Ruiz A."/>
            <person name="Lanza F."/>
            <person name="Haange S.B."/>
            <person name="Oberbach A."/>
            <person name="Till H."/>
            <person name="Bargiela R."/>
            <person name="Campoy C."/>
            <person name="Segura M.T."/>
            <person name="Richter M."/>
            <person name="von Bergen M."/>
            <person name="Seifert J."/>
            <person name="Suarez A."/>
        </authorList>
    </citation>
    <scope>NUCLEOTIDE SEQUENCE</scope>
</reference>
<dbReference type="InterPro" id="IPR017853">
    <property type="entry name" value="GH"/>
</dbReference>
<dbReference type="SUPFAM" id="SSF51445">
    <property type="entry name" value="(Trans)glycosidases"/>
    <property type="match status" value="1"/>
</dbReference>
<gene>
    <name evidence="1" type="ORF">LEA_04190</name>
</gene>
<feature type="non-terminal residue" evidence="1">
    <location>
        <position position="25"/>
    </location>
</feature>
<protein>
    <submittedName>
        <fullName evidence="1">Uncharacterized protein</fullName>
    </submittedName>
</protein>
<dbReference type="AlphaFoldDB" id="K1UGL3"/>
<organism evidence="1">
    <name type="scientific">human gut metagenome</name>
    <dbReference type="NCBI Taxonomy" id="408170"/>
    <lineage>
        <taxon>unclassified sequences</taxon>
        <taxon>metagenomes</taxon>
        <taxon>organismal metagenomes</taxon>
    </lineage>
</organism>
<proteinExistence type="predicted"/>
<evidence type="ECO:0000313" key="1">
    <source>
        <dbReference type="EMBL" id="EKC77420.1"/>
    </source>
</evidence>
<dbReference type="EMBL" id="AJWY01002765">
    <property type="protein sequence ID" value="EKC77420.1"/>
    <property type="molecule type" value="Genomic_DNA"/>
</dbReference>